<dbReference type="AlphaFoldDB" id="A0A7W9DLI0"/>
<dbReference type="InterPro" id="IPR037923">
    <property type="entry name" value="HTH-like"/>
</dbReference>
<dbReference type="GO" id="GO:0043565">
    <property type="term" value="F:sequence-specific DNA binding"/>
    <property type="evidence" value="ECO:0007669"/>
    <property type="project" value="InterPro"/>
</dbReference>
<dbReference type="SUPFAM" id="SSF51215">
    <property type="entry name" value="Regulatory protein AraC"/>
    <property type="match status" value="1"/>
</dbReference>
<organism evidence="5 6">
    <name type="scientific">Pedobacter cryoconitis</name>
    <dbReference type="NCBI Taxonomy" id="188932"/>
    <lineage>
        <taxon>Bacteria</taxon>
        <taxon>Pseudomonadati</taxon>
        <taxon>Bacteroidota</taxon>
        <taxon>Sphingobacteriia</taxon>
        <taxon>Sphingobacteriales</taxon>
        <taxon>Sphingobacteriaceae</taxon>
        <taxon>Pedobacter</taxon>
    </lineage>
</organism>
<dbReference type="GO" id="GO:0003700">
    <property type="term" value="F:DNA-binding transcription factor activity"/>
    <property type="evidence" value="ECO:0007669"/>
    <property type="project" value="InterPro"/>
</dbReference>
<evidence type="ECO:0000259" key="4">
    <source>
        <dbReference type="PROSITE" id="PS01124"/>
    </source>
</evidence>
<evidence type="ECO:0000256" key="3">
    <source>
        <dbReference type="ARBA" id="ARBA00023163"/>
    </source>
</evidence>
<reference evidence="5 6" key="1">
    <citation type="submission" date="2020-08" db="EMBL/GenBank/DDBJ databases">
        <title>Genomic Encyclopedia of Type Strains, Phase IV (KMG-V): Genome sequencing to study the core and pangenomes of soil and plant-associated prokaryotes.</title>
        <authorList>
            <person name="Whitman W."/>
        </authorList>
    </citation>
    <scope>NUCLEOTIDE SEQUENCE [LARGE SCALE GENOMIC DNA]</scope>
    <source>
        <strain evidence="5 6">MP7CTX6</strain>
    </source>
</reference>
<dbReference type="PROSITE" id="PS01124">
    <property type="entry name" value="HTH_ARAC_FAMILY_2"/>
    <property type="match status" value="1"/>
</dbReference>
<dbReference type="RefSeq" id="WP_183869428.1">
    <property type="nucleotide sequence ID" value="NZ_JACHCF010000012.1"/>
</dbReference>
<dbReference type="InterPro" id="IPR020449">
    <property type="entry name" value="Tscrpt_reg_AraC-type_HTH"/>
</dbReference>
<dbReference type="InterPro" id="IPR009057">
    <property type="entry name" value="Homeodomain-like_sf"/>
</dbReference>
<keyword evidence="3" id="KW-0804">Transcription</keyword>
<sequence length="285" mass="33296">MEAIPIRHINETRKEPDLYGNLSIRDISDVLAGKDMLQELHRHDFFYVLILKKGIGHHEIDFTAYPVCDHSVFFMRPGQVHQLRLKAESTGYLIQFGNEFCFSNEKISEQLLRKAGSLNYYQFNPDKFQKLQIILNDIFQEYISKEQQYQEVIKANLDIFLIELIRQQTSGISEHHNLYSQEIMEKFSALLERHAFEHKQVAQYAALLNLSMYQLNSIAKSMLGKTCSALINAHMILEAKRNLLATANQINQIASHLGYEDVSYFIRFFKKHTGYSPEQFRQNLK</sequence>
<evidence type="ECO:0000313" key="5">
    <source>
        <dbReference type="EMBL" id="MBB5623316.1"/>
    </source>
</evidence>
<accession>A0A7W9DLI0</accession>
<dbReference type="Pfam" id="PF12833">
    <property type="entry name" value="HTH_18"/>
    <property type="match status" value="1"/>
</dbReference>
<dbReference type="PANTHER" id="PTHR43280">
    <property type="entry name" value="ARAC-FAMILY TRANSCRIPTIONAL REGULATOR"/>
    <property type="match status" value="1"/>
</dbReference>
<dbReference type="InterPro" id="IPR018060">
    <property type="entry name" value="HTH_AraC"/>
</dbReference>
<dbReference type="PRINTS" id="PR00032">
    <property type="entry name" value="HTHARAC"/>
</dbReference>
<keyword evidence="2 5" id="KW-0238">DNA-binding</keyword>
<dbReference type="EMBL" id="JACHCF010000012">
    <property type="protein sequence ID" value="MBB5623316.1"/>
    <property type="molecule type" value="Genomic_DNA"/>
</dbReference>
<keyword evidence="1" id="KW-0805">Transcription regulation</keyword>
<proteinExistence type="predicted"/>
<name>A0A7W9DLI0_9SPHI</name>
<gene>
    <name evidence="5" type="ORF">HDE69_004400</name>
</gene>
<feature type="domain" description="HTH araC/xylS-type" evidence="4">
    <location>
        <begin position="185"/>
        <end position="283"/>
    </location>
</feature>
<dbReference type="SUPFAM" id="SSF46689">
    <property type="entry name" value="Homeodomain-like"/>
    <property type="match status" value="1"/>
</dbReference>
<comment type="caution">
    <text evidence="5">The sequence shown here is derived from an EMBL/GenBank/DDBJ whole genome shotgun (WGS) entry which is preliminary data.</text>
</comment>
<evidence type="ECO:0000256" key="1">
    <source>
        <dbReference type="ARBA" id="ARBA00023015"/>
    </source>
</evidence>
<dbReference type="SMART" id="SM00342">
    <property type="entry name" value="HTH_ARAC"/>
    <property type="match status" value="1"/>
</dbReference>
<dbReference type="PANTHER" id="PTHR43280:SF32">
    <property type="entry name" value="TRANSCRIPTIONAL REGULATORY PROTEIN"/>
    <property type="match status" value="1"/>
</dbReference>
<evidence type="ECO:0000256" key="2">
    <source>
        <dbReference type="ARBA" id="ARBA00023125"/>
    </source>
</evidence>
<protein>
    <submittedName>
        <fullName evidence="5">AraC-like DNA-binding protein</fullName>
    </submittedName>
</protein>
<dbReference type="Gene3D" id="1.10.10.60">
    <property type="entry name" value="Homeodomain-like"/>
    <property type="match status" value="1"/>
</dbReference>
<evidence type="ECO:0000313" key="6">
    <source>
        <dbReference type="Proteomes" id="UP000537718"/>
    </source>
</evidence>
<dbReference type="Proteomes" id="UP000537718">
    <property type="component" value="Unassembled WGS sequence"/>
</dbReference>